<dbReference type="EMBL" id="NPKH01000024">
    <property type="protein sequence ID" value="PAP93917.1"/>
    <property type="molecule type" value="Genomic_DNA"/>
</dbReference>
<keyword evidence="4" id="KW-0503">Monooxygenase</keyword>
<keyword evidence="7" id="KW-1185">Reference proteome</keyword>
<evidence type="ECO:0000256" key="2">
    <source>
        <dbReference type="ARBA" id="ARBA00022643"/>
    </source>
</evidence>
<dbReference type="Gene3D" id="3.20.20.30">
    <property type="entry name" value="Luciferase-like domain"/>
    <property type="match status" value="1"/>
</dbReference>
<sequence>MPIEFTHVPGKTHPADSTVPFFYDFAETATKLSLIENIGFQKIVVDDPAGLLTNMDIAARALDRTSSLEVVLTHWTGVIEPTVAARQLAALDAKSGARLSLRMLSEPLNDDDAETRPVGHTVVWQRIDEYLALLKRLWSNDRPFDHEGAFYSVKGGYVPRKGPTVADVTLRMGGQSGTALKVAGRHADVFELAPGSLNEIRQLMERVRSAAAEHGRAHKLRFALPVRIRSEDNAAVSCQKAVEIAGPPAQIALSLLPYAALGIEEFMIVGIDRPREIAMAGRETIALLRNTLARREADVPQPEAFAPRVIREARAGGTAATCLR</sequence>
<dbReference type="Pfam" id="PF00296">
    <property type="entry name" value="Bac_luciferase"/>
    <property type="match status" value="1"/>
</dbReference>
<dbReference type="GO" id="GO:0008726">
    <property type="term" value="F:alkanesulfonate monooxygenase activity"/>
    <property type="evidence" value="ECO:0007669"/>
    <property type="project" value="TreeGrafter"/>
</dbReference>
<keyword evidence="3" id="KW-0560">Oxidoreductase</keyword>
<organism evidence="6 7">
    <name type="scientific">Mesorhizobium wenxiniae</name>
    <dbReference type="NCBI Taxonomy" id="2014805"/>
    <lineage>
        <taxon>Bacteria</taxon>
        <taxon>Pseudomonadati</taxon>
        <taxon>Pseudomonadota</taxon>
        <taxon>Alphaproteobacteria</taxon>
        <taxon>Hyphomicrobiales</taxon>
        <taxon>Phyllobacteriaceae</taxon>
        <taxon>Mesorhizobium</taxon>
    </lineage>
</organism>
<dbReference type="GO" id="GO:0046306">
    <property type="term" value="P:alkanesulfonate catabolic process"/>
    <property type="evidence" value="ECO:0007669"/>
    <property type="project" value="TreeGrafter"/>
</dbReference>
<dbReference type="RefSeq" id="WP_095520193.1">
    <property type="nucleotide sequence ID" value="NZ_NPKH01000024.1"/>
</dbReference>
<gene>
    <name evidence="6" type="ORF">CIT31_20685</name>
</gene>
<protein>
    <submittedName>
        <fullName evidence="6">LLM class flavin-dependent oxidoreductase</fullName>
    </submittedName>
</protein>
<keyword evidence="1" id="KW-0285">Flavoprotein</keyword>
<dbReference type="SUPFAM" id="SSF51679">
    <property type="entry name" value="Bacterial luciferase-like"/>
    <property type="match status" value="1"/>
</dbReference>
<dbReference type="OrthoDB" id="9814695at2"/>
<comment type="caution">
    <text evidence="6">The sequence shown here is derived from an EMBL/GenBank/DDBJ whole genome shotgun (WGS) entry which is preliminary data.</text>
</comment>
<dbReference type="PANTHER" id="PTHR42847">
    <property type="entry name" value="ALKANESULFONATE MONOOXYGENASE"/>
    <property type="match status" value="1"/>
</dbReference>
<evidence type="ECO:0000256" key="1">
    <source>
        <dbReference type="ARBA" id="ARBA00022630"/>
    </source>
</evidence>
<reference evidence="6 7" key="1">
    <citation type="submission" date="2017-08" db="EMBL/GenBank/DDBJ databases">
        <title>Mesorhizobium wenxinae sp. nov., a novel rhizobial species isolated from root nodules of chickpea (Cicer arietinum L.).</title>
        <authorList>
            <person name="Zhang J."/>
        </authorList>
    </citation>
    <scope>NUCLEOTIDE SEQUENCE [LARGE SCALE GENOMIC DNA]</scope>
    <source>
        <strain evidence="7">WYCCWR 10019</strain>
    </source>
</reference>
<dbReference type="InterPro" id="IPR036661">
    <property type="entry name" value="Luciferase-like_sf"/>
</dbReference>
<proteinExistence type="predicted"/>
<feature type="domain" description="Luciferase-like" evidence="5">
    <location>
        <begin position="24"/>
        <end position="236"/>
    </location>
</feature>
<evidence type="ECO:0000313" key="7">
    <source>
        <dbReference type="Proteomes" id="UP000215931"/>
    </source>
</evidence>
<dbReference type="InterPro" id="IPR011251">
    <property type="entry name" value="Luciferase-like_dom"/>
</dbReference>
<accession>A0A271KFI1</accession>
<keyword evidence="2" id="KW-0288">FMN</keyword>
<name>A0A271KFI1_9HYPH</name>
<dbReference type="InterPro" id="IPR050172">
    <property type="entry name" value="SsuD_RutA_monooxygenase"/>
</dbReference>
<evidence type="ECO:0000313" key="6">
    <source>
        <dbReference type="EMBL" id="PAP93917.1"/>
    </source>
</evidence>
<dbReference type="Proteomes" id="UP000215931">
    <property type="component" value="Unassembled WGS sequence"/>
</dbReference>
<evidence type="ECO:0000256" key="4">
    <source>
        <dbReference type="ARBA" id="ARBA00023033"/>
    </source>
</evidence>
<evidence type="ECO:0000256" key="3">
    <source>
        <dbReference type="ARBA" id="ARBA00023002"/>
    </source>
</evidence>
<dbReference type="PANTHER" id="PTHR42847:SF9">
    <property type="entry name" value="BLL6451 PROTEIN"/>
    <property type="match status" value="1"/>
</dbReference>
<evidence type="ECO:0000259" key="5">
    <source>
        <dbReference type="Pfam" id="PF00296"/>
    </source>
</evidence>
<dbReference type="AlphaFoldDB" id="A0A271KFI1"/>